<keyword evidence="1" id="KW-0472">Membrane</keyword>
<name>A0A1A9AQT7_PLAOA</name>
<protein>
    <submittedName>
        <fullName evidence="2">PIR Superfamily Protein</fullName>
    </submittedName>
</protein>
<evidence type="ECO:0000313" key="3">
    <source>
        <dbReference type="Proteomes" id="UP000078555"/>
    </source>
</evidence>
<keyword evidence="1" id="KW-1133">Transmembrane helix</keyword>
<feature type="transmembrane region" description="Helical" evidence="1">
    <location>
        <begin position="268"/>
        <end position="294"/>
    </location>
</feature>
<evidence type="ECO:0000256" key="1">
    <source>
        <dbReference type="SAM" id="Phobius"/>
    </source>
</evidence>
<gene>
    <name evidence="2" type="ORF">POVWA1_088770</name>
</gene>
<accession>A0A1A9AQT7</accession>
<sequence length="339" mass="40676">MDHVEPFLEHFTSRKLYDEMNREDVSNEYFAYCNTMKTQFPEYNGFYELCGMFARNLKKISKIMEYERNDNERCRYFYFWIHNELRKKLNNYKDNTEKNTRLVRAFFTVWNRVNSGSKKNNCASVYNYHVSLEFWKKLNDLYDYITNYDNIQQKILVHKDLCLKYKPYYNYITQIHEDYKNNCCKNDTSKCPSYPDVKDWCKDERFLKKLDCEENEVPVVISQGDVESDFTREELGNGDSLFRSMSLENSYASDPDDISVNNLNYKSILSVFSLFGVTATFFFLYKFTTLGSWLRTNLMRKKKTNSIQKEFTQKLVQNESEHNGINSHDNLFYIPYDST</sequence>
<proteinExistence type="predicted"/>
<dbReference type="Proteomes" id="UP000078555">
    <property type="component" value="Unassembled WGS sequence"/>
</dbReference>
<organism evidence="2 3">
    <name type="scientific">Plasmodium ovale wallikeri</name>
    <dbReference type="NCBI Taxonomy" id="864142"/>
    <lineage>
        <taxon>Eukaryota</taxon>
        <taxon>Sar</taxon>
        <taxon>Alveolata</taxon>
        <taxon>Apicomplexa</taxon>
        <taxon>Aconoidasida</taxon>
        <taxon>Haemosporida</taxon>
        <taxon>Plasmodiidae</taxon>
        <taxon>Plasmodium</taxon>
        <taxon>Plasmodium (Plasmodium)</taxon>
    </lineage>
</organism>
<evidence type="ECO:0000313" key="2">
    <source>
        <dbReference type="EMBL" id="SBT58578.1"/>
    </source>
</evidence>
<keyword evidence="1" id="KW-0812">Transmembrane</keyword>
<reference evidence="3" key="1">
    <citation type="submission" date="2016-05" db="EMBL/GenBank/DDBJ databases">
        <authorList>
            <person name="Naeem Raeece"/>
        </authorList>
    </citation>
    <scope>NUCLEOTIDE SEQUENCE [LARGE SCALE GENOMIC DNA]</scope>
</reference>
<dbReference type="EMBL" id="FLRD01001914">
    <property type="protein sequence ID" value="SBT58578.1"/>
    <property type="molecule type" value="Genomic_DNA"/>
</dbReference>
<dbReference type="Pfam" id="PF05795">
    <property type="entry name" value="Plasmodium_Vir"/>
    <property type="match status" value="2"/>
</dbReference>
<dbReference type="AlphaFoldDB" id="A0A1A9AQT7"/>
<dbReference type="InterPro" id="IPR008780">
    <property type="entry name" value="Plasmodium_Vir"/>
</dbReference>
<keyword evidence="3" id="KW-1185">Reference proteome</keyword>